<evidence type="ECO:0000313" key="1">
    <source>
        <dbReference type="EMBL" id="OGZ77681.1"/>
    </source>
</evidence>
<dbReference type="AlphaFoldDB" id="A0A1G2ITD2"/>
<dbReference type="EMBL" id="MHPE01000002">
    <property type="protein sequence ID" value="OGZ77681.1"/>
    <property type="molecule type" value="Genomic_DNA"/>
</dbReference>
<organism evidence="1 2">
    <name type="scientific">Candidatus Staskawiczbacteria bacterium RIFCSPLOWO2_12_FULL_37_15</name>
    <dbReference type="NCBI Taxonomy" id="1802218"/>
    <lineage>
        <taxon>Bacteria</taxon>
        <taxon>Candidatus Staskawicziibacteriota</taxon>
    </lineage>
</organism>
<dbReference type="Gene3D" id="3.20.20.370">
    <property type="entry name" value="Glycoside hydrolase/deacetylase"/>
    <property type="match status" value="1"/>
</dbReference>
<sequence>MDVIIVCHTEPGFVINKRIIFDKKDYKGVKDGVPNLVKLARKYGAKITFTVCPEVVDYFPKDTGQEVGLHIHPGWEEFERIGFKWRVGDMYLKEHCKQSSVSTAMQDHPYSEQFDMIKTGKEYIKSRLGIDPKVFVAGRGSLNDDTIKALVENGLTHDCSAIANKKLPYFDWSRLPRICMPYHPSSKDYQKKGDLPMLIVPASQTIFRRGIAPESIPIYGFSWFKVCFSEYYKQNVPLFHIFTHSPAMTDPYYLSVMETFLLFISKYDNINFKFAGEIKEYPGANFKTKLLPYLFNPNKEIVKKILRKLFNQVK</sequence>
<evidence type="ECO:0000313" key="2">
    <source>
        <dbReference type="Proteomes" id="UP000178632"/>
    </source>
</evidence>
<proteinExistence type="predicted"/>
<gene>
    <name evidence="1" type="ORF">A3G45_01650</name>
</gene>
<accession>A0A1G2ITD2</accession>
<dbReference type="GO" id="GO:0005975">
    <property type="term" value="P:carbohydrate metabolic process"/>
    <property type="evidence" value="ECO:0007669"/>
    <property type="project" value="InterPro"/>
</dbReference>
<comment type="caution">
    <text evidence="1">The sequence shown here is derived from an EMBL/GenBank/DDBJ whole genome shotgun (WGS) entry which is preliminary data.</text>
</comment>
<dbReference type="Proteomes" id="UP000178632">
    <property type="component" value="Unassembled WGS sequence"/>
</dbReference>
<protein>
    <submittedName>
        <fullName evidence="1">PTS alpha-glucoside transporter subunit IIBC</fullName>
    </submittedName>
</protein>
<name>A0A1G2ITD2_9BACT</name>
<dbReference type="SUPFAM" id="SSF88713">
    <property type="entry name" value="Glycoside hydrolase/deacetylase"/>
    <property type="match status" value="1"/>
</dbReference>
<reference evidence="1 2" key="1">
    <citation type="journal article" date="2016" name="Nat. Commun.">
        <title>Thousands of microbial genomes shed light on interconnected biogeochemical processes in an aquifer system.</title>
        <authorList>
            <person name="Anantharaman K."/>
            <person name="Brown C.T."/>
            <person name="Hug L.A."/>
            <person name="Sharon I."/>
            <person name="Castelle C.J."/>
            <person name="Probst A.J."/>
            <person name="Thomas B.C."/>
            <person name="Singh A."/>
            <person name="Wilkins M.J."/>
            <person name="Karaoz U."/>
            <person name="Brodie E.L."/>
            <person name="Williams K.H."/>
            <person name="Hubbard S.S."/>
            <person name="Banfield J.F."/>
        </authorList>
    </citation>
    <scope>NUCLEOTIDE SEQUENCE [LARGE SCALE GENOMIC DNA]</scope>
</reference>
<dbReference type="InterPro" id="IPR011330">
    <property type="entry name" value="Glyco_hydro/deAcase_b/a-brl"/>
</dbReference>